<proteinExistence type="predicted"/>
<name>A0A2P5B8U2_PARAD</name>
<gene>
    <name evidence="1" type="ORF">PanWU01x14_260490</name>
</gene>
<organism evidence="1 2">
    <name type="scientific">Parasponia andersonii</name>
    <name type="common">Sponia andersonii</name>
    <dbReference type="NCBI Taxonomy" id="3476"/>
    <lineage>
        <taxon>Eukaryota</taxon>
        <taxon>Viridiplantae</taxon>
        <taxon>Streptophyta</taxon>
        <taxon>Embryophyta</taxon>
        <taxon>Tracheophyta</taxon>
        <taxon>Spermatophyta</taxon>
        <taxon>Magnoliopsida</taxon>
        <taxon>eudicotyledons</taxon>
        <taxon>Gunneridae</taxon>
        <taxon>Pentapetalae</taxon>
        <taxon>rosids</taxon>
        <taxon>fabids</taxon>
        <taxon>Rosales</taxon>
        <taxon>Cannabaceae</taxon>
        <taxon>Parasponia</taxon>
    </lineage>
</organism>
<keyword evidence="2" id="KW-1185">Reference proteome</keyword>
<dbReference type="Proteomes" id="UP000237105">
    <property type="component" value="Unassembled WGS sequence"/>
</dbReference>
<evidence type="ECO:0000313" key="1">
    <source>
        <dbReference type="EMBL" id="PON45219.1"/>
    </source>
</evidence>
<reference evidence="2" key="1">
    <citation type="submission" date="2016-06" db="EMBL/GenBank/DDBJ databases">
        <title>Parallel loss of symbiosis genes in relatives of nitrogen-fixing non-legume Parasponia.</title>
        <authorList>
            <person name="Van Velzen R."/>
            <person name="Holmer R."/>
            <person name="Bu F."/>
            <person name="Rutten L."/>
            <person name="Van Zeijl A."/>
            <person name="Liu W."/>
            <person name="Santuari L."/>
            <person name="Cao Q."/>
            <person name="Sharma T."/>
            <person name="Shen D."/>
            <person name="Roswanjaya Y."/>
            <person name="Wardhani T."/>
            <person name="Kalhor M.S."/>
            <person name="Jansen J."/>
            <person name="Van den Hoogen J."/>
            <person name="Gungor B."/>
            <person name="Hartog M."/>
            <person name="Hontelez J."/>
            <person name="Verver J."/>
            <person name="Yang W.-C."/>
            <person name="Schijlen E."/>
            <person name="Repin R."/>
            <person name="Schilthuizen M."/>
            <person name="Schranz E."/>
            <person name="Heidstra R."/>
            <person name="Miyata K."/>
            <person name="Fedorova E."/>
            <person name="Kohlen W."/>
            <person name="Bisseling T."/>
            <person name="Smit S."/>
            <person name="Geurts R."/>
        </authorList>
    </citation>
    <scope>NUCLEOTIDE SEQUENCE [LARGE SCALE GENOMIC DNA]</scope>
    <source>
        <strain evidence="2">cv. WU1-14</strain>
    </source>
</reference>
<evidence type="ECO:0000313" key="2">
    <source>
        <dbReference type="Proteomes" id="UP000237105"/>
    </source>
</evidence>
<dbReference type="EMBL" id="JXTB01000335">
    <property type="protein sequence ID" value="PON45219.1"/>
    <property type="molecule type" value="Genomic_DNA"/>
</dbReference>
<accession>A0A2P5B8U2</accession>
<feature type="non-terminal residue" evidence="1">
    <location>
        <position position="1"/>
    </location>
</feature>
<protein>
    <submittedName>
        <fullName evidence="1">Uncharacterized protein</fullName>
    </submittedName>
</protein>
<sequence length="27" mass="2967">PPQPNRGLKLHQTCYYPSPSLGLISEA</sequence>
<dbReference type="AlphaFoldDB" id="A0A2P5B8U2"/>
<comment type="caution">
    <text evidence="1">The sequence shown here is derived from an EMBL/GenBank/DDBJ whole genome shotgun (WGS) entry which is preliminary data.</text>
</comment>